<organism evidence="1 2">
    <name type="scientific">Racocetra persica</name>
    <dbReference type="NCBI Taxonomy" id="160502"/>
    <lineage>
        <taxon>Eukaryota</taxon>
        <taxon>Fungi</taxon>
        <taxon>Fungi incertae sedis</taxon>
        <taxon>Mucoromycota</taxon>
        <taxon>Glomeromycotina</taxon>
        <taxon>Glomeromycetes</taxon>
        <taxon>Diversisporales</taxon>
        <taxon>Gigasporaceae</taxon>
        <taxon>Racocetra</taxon>
    </lineage>
</organism>
<proteinExistence type="predicted"/>
<sequence>DNTRSINHITHSVKTPIVTFDIQIKRKKLRSKTNQISDPSNIITGRSYILDSKVNTAEIITKKDNLYTLIERNCKETEEAERETERILNFN</sequence>
<keyword evidence="2" id="KW-1185">Reference proteome</keyword>
<gene>
    <name evidence="1" type="ORF">RPERSI_LOCUS17533</name>
</gene>
<protein>
    <submittedName>
        <fullName evidence="1">17451_t:CDS:1</fullName>
    </submittedName>
</protein>
<dbReference type="EMBL" id="CAJVQC010045056">
    <property type="protein sequence ID" value="CAG8780682.1"/>
    <property type="molecule type" value="Genomic_DNA"/>
</dbReference>
<feature type="non-terminal residue" evidence="1">
    <location>
        <position position="1"/>
    </location>
</feature>
<accession>A0ACA9R7G1</accession>
<comment type="caution">
    <text evidence="1">The sequence shown here is derived from an EMBL/GenBank/DDBJ whole genome shotgun (WGS) entry which is preliminary data.</text>
</comment>
<evidence type="ECO:0000313" key="2">
    <source>
        <dbReference type="Proteomes" id="UP000789920"/>
    </source>
</evidence>
<reference evidence="1" key="1">
    <citation type="submission" date="2021-06" db="EMBL/GenBank/DDBJ databases">
        <authorList>
            <person name="Kallberg Y."/>
            <person name="Tangrot J."/>
            <person name="Rosling A."/>
        </authorList>
    </citation>
    <scope>NUCLEOTIDE SEQUENCE</scope>
    <source>
        <strain evidence="1">MA461A</strain>
    </source>
</reference>
<name>A0ACA9R7G1_9GLOM</name>
<evidence type="ECO:0000313" key="1">
    <source>
        <dbReference type="EMBL" id="CAG8780682.1"/>
    </source>
</evidence>
<dbReference type="Proteomes" id="UP000789920">
    <property type="component" value="Unassembled WGS sequence"/>
</dbReference>